<organism evidence="2 3">
    <name type="scientific">Tetrahymena thermophila (strain SB210)</name>
    <dbReference type="NCBI Taxonomy" id="312017"/>
    <lineage>
        <taxon>Eukaryota</taxon>
        <taxon>Sar</taxon>
        <taxon>Alveolata</taxon>
        <taxon>Ciliophora</taxon>
        <taxon>Intramacronucleata</taxon>
        <taxon>Oligohymenophorea</taxon>
        <taxon>Hymenostomatida</taxon>
        <taxon>Tetrahymenina</taxon>
        <taxon>Tetrahymenidae</taxon>
        <taxon>Tetrahymena</taxon>
    </lineage>
</organism>
<feature type="compositionally biased region" description="Polar residues" evidence="1">
    <location>
        <begin position="857"/>
        <end position="878"/>
    </location>
</feature>
<feature type="region of interest" description="Disordered" evidence="1">
    <location>
        <begin position="1642"/>
        <end position="1684"/>
    </location>
</feature>
<feature type="compositionally biased region" description="Polar residues" evidence="1">
    <location>
        <begin position="1963"/>
        <end position="1982"/>
    </location>
</feature>
<feature type="compositionally biased region" description="Low complexity" evidence="1">
    <location>
        <begin position="2534"/>
        <end position="2547"/>
    </location>
</feature>
<feature type="region of interest" description="Disordered" evidence="1">
    <location>
        <begin position="2900"/>
        <end position="3027"/>
    </location>
</feature>
<feature type="compositionally biased region" description="Basic and acidic residues" evidence="1">
    <location>
        <begin position="283"/>
        <end position="303"/>
    </location>
</feature>
<feature type="region of interest" description="Disordered" evidence="1">
    <location>
        <begin position="807"/>
        <end position="829"/>
    </location>
</feature>
<gene>
    <name evidence="2" type="ORF">TTHERM_00825090</name>
</gene>
<feature type="compositionally biased region" description="Basic and acidic residues" evidence="1">
    <location>
        <begin position="3170"/>
        <end position="3191"/>
    </location>
</feature>
<feature type="compositionally biased region" description="Polar residues" evidence="1">
    <location>
        <begin position="1665"/>
        <end position="1684"/>
    </location>
</feature>
<name>I7MCD9_TETTS</name>
<feature type="compositionally biased region" description="Low complexity" evidence="1">
    <location>
        <begin position="2904"/>
        <end position="2935"/>
    </location>
</feature>
<dbReference type="InParanoid" id="I7MCD9"/>
<feature type="compositionally biased region" description="Low complexity" evidence="1">
    <location>
        <begin position="2499"/>
        <end position="2519"/>
    </location>
</feature>
<feature type="compositionally biased region" description="Low complexity" evidence="1">
    <location>
        <begin position="811"/>
        <end position="820"/>
    </location>
</feature>
<feature type="compositionally biased region" description="Low complexity" evidence="1">
    <location>
        <begin position="2992"/>
        <end position="3004"/>
    </location>
</feature>
<dbReference type="KEGG" id="tet:TTHERM_00825090"/>
<feature type="region of interest" description="Disordered" evidence="1">
    <location>
        <begin position="1722"/>
        <end position="1744"/>
    </location>
</feature>
<accession>I7MCD9</accession>
<feature type="compositionally biased region" description="Polar residues" evidence="1">
    <location>
        <begin position="3449"/>
        <end position="3466"/>
    </location>
</feature>
<feature type="compositionally biased region" description="Low complexity" evidence="1">
    <location>
        <begin position="2391"/>
        <end position="2404"/>
    </location>
</feature>
<feature type="region of interest" description="Disordered" evidence="1">
    <location>
        <begin position="394"/>
        <end position="478"/>
    </location>
</feature>
<feature type="region of interest" description="Disordered" evidence="1">
    <location>
        <begin position="3098"/>
        <end position="3200"/>
    </location>
</feature>
<feature type="region of interest" description="Disordered" evidence="1">
    <location>
        <begin position="2224"/>
        <end position="2272"/>
    </location>
</feature>
<feature type="region of interest" description="Disordered" evidence="1">
    <location>
        <begin position="857"/>
        <end position="914"/>
    </location>
</feature>
<feature type="compositionally biased region" description="Polar residues" evidence="1">
    <location>
        <begin position="2944"/>
        <end position="2964"/>
    </location>
</feature>
<feature type="region of interest" description="Disordered" evidence="1">
    <location>
        <begin position="547"/>
        <end position="577"/>
    </location>
</feature>
<feature type="region of interest" description="Disordered" evidence="1">
    <location>
        <begin position="1955"/>
        <end position="1984"/>
    </location>
</feature>
<feature type="region of interest" description="Disordered" evidence="1">
    <location>
        <begin position="3531"/>
        <end position="3573"/>
    </location>
</feature>
<feature type="compositionally biased region" description="Low complexity" evidence="1">
    <location>
        <begin position="3015"/>
        <end position="3027"/>
    </location>
</feature>
<feature type="region of interest" description="Disordered" evidence="1">
    <location>
        <begin position="2532"/>
        <end position="2614"/>
    </location>
</feature>
<feature type="region of interest" description="Disordered" evidence="1">
    <location>
        <begin position="2347"/>
        <end position="2373"/>
    </location>
</feature>
<feature type="region of interest" description="Disordered" evidence="1">
    <location>
        <begin position="266"/>
        <end position="304"/>
    </location>
</feature>
<dbReference type="eggNOG" id="ENOG502SPPD">
    <property type="taxonomic scope" value="Eukaryota"/>
</dbReference>
<feature type="region of interest" description="Disordered" evidence="1">
    <location>
        <begin position="593"/>
        <end position="626"/>
    </location>
</feature>
<evidence type="ECO:0000313" key="3">
    <source>
        <dbReference type="Proteomes" id="UP000009168"/>
    </source>
</evidence>
<feature type="region of interest" description="Disordered" evidence="1">
    <location>
        <begin position="2387"/>
        <end position="2460"/>
    </location>
</feature>
<feature type="compositionally biased region" description="Basic and acidic residues" evidence="1">
    <location>
        <begin position="1653"/>
        <end position="1662"/>
    </location>
</feature>
<feature type="compositionally biased region" description="Polar residues" evidence="1">
    <location>
        <begin position="1773"/>
        <end position="1785"/>
    </location>
</feature>
<feature type="compositionally biased region" description="Low complexity" evidence="1">
    <location>
        <begin position="1099"/>
        <end position="1120"/>
    </location>
</feature>
<feature type="compositionally biased region" description="Low complexity" evidence="1">
    <location>
        <begin position="2811"/>
        <end position="2824"/>
    </location>
</feature>
<feature type="region of interest" description="Disordered" evidence="1">
    <location>
        <begin position="3598"/>
        <end position="3623"/>
    </location>
</feature>
<feature type="compositionally biased region" description="Polar residues" evidence="1">
    <location>
        <begin position="394"/>
        <end position="409"/>
    </location>
</feature>
<evidence type="ECO:0000313" key="2">
    <source>
        <dbReference type="EMBL" id="EAR83714.2"/>
    </source>
</evidence>
<feature type="compositionally biased region" description="Polar residues" evidence="1">
    <location>
        <begin position="3132"/>
        <end position="3156"/>
    </location>
</feature>
<reference evidence="3" key="1">
    <citation type="journal article" date="2006" name="PLoS Biol.">
        <title>Macronuclear genome sequence of the ciliate Tetrahymena thermophila, a model eukaryote.</title>
        <authorList>
            <person name="Eisen J.A."/>
            <person name="Coyne R.S."/>
            <person name="Wu M."/>
            <person name="Wu D."/>
            <person name="Thiagarajan M."/>
            <person name="Wortman J.R."/>
            <person name="Badger J.H."/>
            <person name="Ren Q."/>
            <person name="Amedeo P."/>
            <person name="Jones K.M."/>
            <person name="Tallon L.J."/>
            <person name="Delcher A.L."/>
            <person name="Salzberg S.L."/>
            <person name="Silva J.C."/>
            <person name="Haas B.J."/>
            <person name="Majoros W.H."/>
            <person name="Farzad M."/>
            <person name="Carlton J.M."/>
            <person name="Smith R.K. Jr."/>
            <person name="Garg J."/>
            <person name="Pearlman R.E."/>
            <person name="Karrer K.M."/>
            <person name="Sun L."/>
            <person name="Manning G."/>
            <person name="Elde N.C."/>
            <person name="Turkewitz A.P."/>
            <person name="Asai D.J."/>
            <person name="Wilkes D.E."/>
            <person name="Wang Y."/>
            <person name="Cai H."/>
            <person name="Collins K."/>
            <person name="Stewart B.A."/>
            <person name="Lee S.R."/>
            <person name="Wilamowska K."/>
            <person name="Weinberg Z."/>
            <person name="Ruzzo W.L."/>
            <person name="Wloga D."/>
            <person name="Gaertig J."/>
            <person name="Frankel J."/>
            <person name="Tsao C.-C."/>
            <person name="Gorovsky M.A."/>
            <person name="Keeling P.J."/>
            <person name="Waller R.F."/>
            <person name="Patron N.J."/>
            <person name="Cherry J.M."/>
            <person name="Stover N.A."/>
            <person name="Krieger C.J."/>
            <person name="del Toro C."/>
            <person name="Ryder H.F."/>
            <person name="Williamson S.C."/>
            <person name="Barbeau R.A."/>
            <person name="Hamilton E.P."/>
            <person name="Orias E."/>
        </authorList>
    </citation>
    <scope>NUCLEOTIDE SEQUENCE [LARGE SCALE GENOMIC DNA]</scope>
    <source>
        <strain evidence="3">SB210</strain>
    </source>
</reference>
<feature type="compositionally biased region" description="Basic and acidic residues" evidence="1">
    <location>
        <begin position="704"/>
        <end position="718"/>
    </location>
</feature>
<protein>
    <submittedName>
        <fullName evidence="2">IQ calmodulin-binding motif protein, putative</fullName>
    </submittedName>
</protein>
<feature type="compositionally biased region" description="Polar residues" evidence="1">
    <location>
        <begin position="2224"/>
        <end position="2238"/>
    </location>
</feature>
<feature type="compositionally biased region" description="Polar residues" evidence="1">
    <location>
        <begin position="733"/>
        <end position="749"/>
    </location>
</feature>
<feature type="compositionally biased region" description="Polar residues" evidence="1">
    <location>
        <begin position="896"/>
        <end position="909"/>
    </location>
</feature>
<feature type="compositionally biased region" description="Polar residues" evidence="1">
    <location>
        <begin position="3098"/>
        <end position="3118"/>
    </location>
</feature>
<feature type="compositionally biased region" description="Low complexity" evidence="1">
    <location>
        <begin position="3546"/>
        <end position="3563"/>
    </location>
</feature>
<feature type="region of interest" description="Disordered" evidence="1">
    <location>
        <begin position="2805"/>
        <end position="2833"/>
    </location>
</feature>
<feature type="compositionally biased region" description="Low complexity" evidence="1">
    <location>
        <begin position="432"/>
        <end position="447"/>
    </location>
</feature>
<keyword evidence="3" id="KW-1185">Reference proteome</keyword>
<feature type="region of interest" description="Disordered" evidence="1">
    <location>
        <begin position="2472"/>
        <end position="2519"/>
    </location>
</feature>
<evidence type="ECO:0000256" key="1">
    <source>
        <dbReference type="SAM" id="MobiDB-lite"/>
    </source>
</evidence>
<feature type="compositionally biased region" description="Basic residues" evidence="1">
    <location>
        <begin position="270"/>
        <end position="282"/>
    </location>
</feature>
<feature type="compositionally biased region" description="Polar residues" evidence="1">
    <location>
        <begin position="1017"/>
        <end position="1031"/>
    </location>
</feature>
<dbReference type="Proteomes" id="UP000009168">
    <property type="component" value="Unassembled WGS sequence"/>
</dbReference>
<feature type="compositionally biased region" description="Basic and acidic residues" evidence="1">
    <location>
        <begin position="469"/>
        <end position="478"/>
    </location>
</feature>
<feature type="region of interest" description="Disordered" evidence="1">
    <location>
        <begin position="198"/>
        <end position="251"/>
    </location>
</feature>
<feature type="region of interest" description="Disordered" evidence="1">
    <location>
        <begin position="1760"/>
        <end position="1817"/>
    </location>
</feature>
<feature type="compositionally biased region" description="Basic and acidic residues" evidence="1">
    <location>
        <begin position="547"/>
        <end position="565"/>
    </location>
</feature>
<feature type="compositionally biased region" description="Low complexity" evidence="1">
    <location>
        <begin position="2239"/>
        <end position="2259"/>
    </location>
</feature>
<feature type="region of interest" description="Disordered" evidence="1">
    <location>
        <begin position="3447"/>
        <end position="3466"/>
    </location>
</feature>
<dbReference type="OrthoDB" id="304761at2759"/>
<feature type="region of interest" description="Disordered" evidence="1">
    <location>
        <begin position="1518"/>
        <end position="1537"/>
    </location>
</feature>
<feature type="compositionally biased region" description="Polar residues" evidence="1">
    <location>
        <begin position="2605"/>
        <end position="2614"/>
    </location>
</feature>
<feature type="compositionally biased region" description="Basic and acidic residues" evidence="1">
    <location>
        <begin position="3564"/>
        <end position="3573"/>
    </location>
</feature>
<feature type="region of interest" description="Disordered" evidence="1">
    <location>
        <begin position="1871"/>
        <end position="1909"/>
    </location>
</feature>
<feature type="compositionally biased region" description="Polar residues" evidence="1">
    <location>
        <begin position="2548"/>
        <end position="2585"/>
    </location>
</feature>
<feature type="compositionally biased region" description="Basic and acidic residues" evidence="1">
    <location>
        <begin position="2965"/>
        <end position="2988"/>
    </location>
</feature>
<dbReference type="RefSeq" id="XP_001031377.2">
    <property type="nucleotide sequence ID" value="XM_001031377.2"/>
</dbReference>
<proteinExistence type="predicted"/>
<feature type="compositionally biased region" description="Polar residues" evidence="1">
    <location>
        <begin position="1722"/>
        <end position="1742"/>
    </location>
</feature>
<dbReference type="GeneID" id="7834748"/>
<sequence>MNSNQITKQRLHIDISNIQKNNYIQQSNNHFNLSLDIGHPDTSGVPKTYIKHYQQGLNRSYIEGESYCNQNDSSLIIGRKIENQNSLIISGSSTTQNQNIRKFPIPVDLMKTKKKNRSNSRGRASKLSNQDDSVFLDIPDIELIQAEQNYITQPNSFNKENQRQLYYQTNMRANNISLNEYDDGEEIIQMNSILTQQKANSKSSNNQTAASKSMKAISSGTMNVQNRSLSPQSNNTNNSNHVQAQGSNDNSTAFFGQVKKVKKVGGVLKVVKKSKTPKKKKQNKDSGNKNAHSKKDQKQEKGQDSSFLFQNKAIQNASYAIHNEQGFQDQIEMNNNFLEEFNSEKEFSDRFENNSNAAIDYHSNVQGEDMLGGLAQNQQHQEYVRMMQNITNQEDIINNKNSGRQTTFSFRVKGRNSQTPSSRQKKKKRSSSRNNEQNKSQQFQQSRSKSRSRSRQRAVSSQGNHKIKERSNSSRKFENHIQNQKELKKIKVGNDFLNLRCASQNANKPKNSPQNKNYLINDEKCKEVQQMILNNIKQKQKEEFLKRKNEEEENQKKALKKKENQQKNSEIRQMNAQKITVVKRSSDQSFAWGVDQQKFKQKKDRSRERSIKDISPSKSRTEKERREEMGLQFLNNFSQEEIDKLILKHKIWYDQLMLQNKENKKELSQEEQQKIHFYMQLQKKQKQKQSEENLEKQRKKIVKKNLENLDQHVREQRSKSSQRQRPNQSNKSVNQSVINIPKSNLNKDNSFAAKDVDNNFNSFQHDNNLNDESGFEDYKFEIIQNNYKQWQKEVENQPLTEKSFTFDFTTNSNNRSQQQNYDSKKSFSNQNSYNNTNIFVNPNNVVINNASQSTKSNVIINPMSNPDKNSVKTANNSKGHSRNNSNLNNSVLAPQKRSQSRGSGVTASNKVKENYENPISQNDQKNTICQLEEKLRQLKLKSQIISKNVKKQIDEKRQGKQLPAHNQSFSFVNEQKEHKNKMDKFTDHSISFNLGSNSQNNNSVNYSSKYNSNTNNRPASSQIQQRYSESNHIPIPRAKDSSKNNIPQRHSDIVGGTGQGSSSRQSNHIVSVPSPGLNLSRPQSKLSDKKQKNKKSQSKDNNNQNTNNQSGKKNKKINNQNNNQNFQKEQKLQNHHQQQDPNLIFLNNNFNSELIQYLQQLLTDEQIASLTQEELLMIQQEFLQKFQNLEASNPVYQEEEEEYYEDEENQQENQQPYYQMQQNNPVPNDYYNLNTSQNHVRQLYENYCEEDNIVPEEDDQEDFIGHQMQAYQIYGMPQPQVYDQEQENYDQNEQEDFEIEDRCNAHEHLQEDNEQVDKAEEVANNNVDEPFEIEELDTSNFSEKGQLQSTINNEDKKSQQSSQRSEQELNIMEMRRIEKEYQENIQKQPNQEKSTTFKNKINLSSSLNYKKQNPPQMQNKKEIPEEIITSAKKQAARVIIRRLKELKTRRVVTRAFKRYLILEDQLQKEYQNHYDHAHDSDQLNEGMQIYTERNESASNTNRNPNDERLIMLNLQTSSKHQPQEQMKTPKSVNNQTYNNTENITNMKEITSTLANKKIYQDVDDEEDKNFNKELLGNSNGIYSKANRAIDDYSLDQDEEEEIINKSSMANSINKNNQNIIQDSSNKELQIEEIPFSKYGFIKSSKESNSTQNKQKESNDTKIGRNPQQQTSNKSNSNPQITYNQTEKLQQYNYNEDEEEIEIQDEFEFDQLLQDLHKQAMKNSQNNVQGKQNIAQQPQNSKLGSKFEQIEKIIITNQTEEDNINEQNNRTKKISNQNIYQGNNQDQTDDQESQKKQINDEEEEEFSHLNKNKYQSDIKGGIQQRDYEELDQEQQMIYRQLQRDSMKSRIQNYQQQDFSEEDQINIQDYEDDFDQSGQNSFQSSHRQQNQNSQGFQDQNLQQNSSKNKSSAHQNMMINNYLDQSLSDNKAEISKQSSKQLSKPNSSEELIELLAKQQLKKPQQSTDSQAQSNKQGQQEAQITKNIKKKPQLNLSIKSNDQNFEVEQEIEQINTKNNNSKHSQKSEKQKVDDTLINELGINEEWSNQHKKTSQKNLYETDMQVLGGSSNEIFENQTIQNSNYQRQNFLMTSGALDTQKLNNLIAGGQQRYQMSSEDKKYLNQDDLDENQGGGVNDLVGLNDPQQNNTLLFKEINEHQRSLVTVKEFDKSDFLDMTKGMTSNIQSSSANNKKRRDKSSTEFLREKLNDELNRIDAIPEISNTFMSENSEHQSNYSSVQHSRQPSSQNNKNSFNQNQSSYQENSQKKSHNTSVNSMSKSMMQQYENEITKIKEEEAQKWNQMIALLNDLQNQGSIPKEAAEQMKLLSEINRKYLEYNQQLKENSLYQEQESLADSSIQQQSNKKPIQKQQQFSNQISSVDEADEKFVSIDSNSSQKFNGKNQENQQNFKQKKDSPFKFDLPQPYEKQVIGNEKGQFGRNSEDQNKINVQSGEKSQKQQRKKDLKIDVDKITESYFRNETVQQEQEEGKSKELGENNTIKQQDTNNSNQLTTNSNLNNLSRNNNNISEDKMRFEDDFLNNNNINSGSNATNTQKNLTSGSEQTKQLKQQSQNTMQSKQKAMNDKQQSGQRMNFYDEQENSEKQNIGGDEQSISSCTSPSVSYSMVQKHLMRVHTHSTDGEESVRGSSEHQIKSIFEQNSFGEQFDDRKLKELLQMDKIDHIFDVAQQALNVRREAKNKKLQNMFDKQRISPKSFYRKQQELEKWVSKEQQQIEKTKLSMQKTILSTEETIKKTQRDIEFSKQMKKKAVLSSNSYKNLLPNSDFDIYRVSLSEEEDHMNSSASSSHRYYLHHHHPHPQQIPASAQQQQNKDIQKHHKKKQQHEILLAACTPDSESSCNIKVIDDFDCSSSYDQTNQQIFADLKKINKSNLKNTPNNNQLTHTGAAQSLANSSGSSRNNLSNPNINSNNNNNNNISSSQSLRKLSKDKSQHQLQNLDEASNQASQKSFNSKNVKDVEARPLTDEEKKNLQFEKKRGGQSSLSSKRNPNSSPEGFQEDDFESLHSSSVQQSSQNSLRSNLIKYNQENNNRDPQIGMNNIQINIKNTDSNSKVRYNSQDSQDLKYIDESSKNFLNGANNNSDLIQQRKGSLNRSGSHQPSQQTSSIETIEDHDLPPFNKADNYNQQINNTPNQLSAASVNIQSRPSSDKKKLLQSNEKGSIDQRSVEKTNSKQSEDHEVDISGDEDLNQSIEWEDDLPQPKRVGVMLQKNNQKEGENQNDNNFDLQNDFLGDHKSGNFYQKQIKQYSVQQNSSIVSVQSVSNNNSALSAAPNNIYNPNNNQSSLSAAPYATGSQNFLKLSNAKSDRSDLIYSTSKDIDNVSEIYLTAEKDNHHLQEIKELSDDMVQAHNNNNQSSDLNIHEMELLDDSASQLYQNNYQNLKPLDSDSTNQVNNPNISGGDFIVPDAQKGINGGFIKLSNLINQYNPGECLSNAPLQKVSPTQSETESNENIPVVQTQSQCLKIEDQMHENEPKQQGVNNKSHYLNKFEIDQEENQIEEFDDDESDHFNQKENRINSKSASLNHAQQKHLQDESLNEQQNQYIQQQKIKQSSIQKEDQKAPEKEAENVVSIILNDLLKEAFDEVQTIQSKRVSQQQGQQKADGENKNNQPQTQMNQRIIQRQGFKTNLNTVKEYIHTVSTHISNDNDYKTKFLTHINTWLGPQPEELLKLLHMYDGQEDQLDTSDESSYSTQPILDGKLYTDIERKRNIQPSQDKIRDNLIQTLERIHNKAIFEAFNEALDYQRMYGLRGKPFPWKITHEKISEKPHSQQDIPKILQKASEKVIEWSSCLCGIIVDKEDSQFQPGIHFDEDYLQQIKEDRLNRMLSAEVIENEEKWILYDEEQTEVQVELSQMVFDLLIYEACNEFRKISNNQLQLFNEQCNTNNQLQQK</sequence>
<feature type="region of interest" description="Disordered" evidence="1">
    <location>
        <begin position="703"/>
        <end position="751"/>
    </location>
</feature>
<feature type="compositionally biased region" description="Low complexity" evidence="1">
    <location>
        <begin position="1877"/>
        <end position="1909"/>
    </location>
</feature>
<feature type="region of interest" description="Disordered" evidence="1">
    <location>
        <begin position="988"/>
        <end position="1120"/>
    </location>
</feature>
<feature type="compositionally biased region" description="Low complexity" evidence="1">
    <location>
        <begin position="991"/>
        <end position="1016"/>
    </location>
</feature>
<dbReference type="EMBL" id="GG662507">
    <property type="protein sequence ID" value="EAR83714.2"/>
    <property type="molecule type" value="Genomic_DNA"/>
</dbReference>
<feature type="compositionally biased region" description="Low complexity" evidence="1">
    <location>
        <begin position="719"/>
        <end position="732"/>
    </location>
</feature>